<protein>
    <submittedName>
        <fullName evidence="2">Uncharacterized protein</fullName>
    </submittedName>
</protein>
<organism evidence="2">
    <name type="scientific">Opuntia streptacantha</name>
    <name type="common">Prickly pear cactus</name>
    <name type="synonym">Opuntia cardona</name>
    <dbReference type="NCBI Taxonomy" id="393608"/>
    <lineage>
        <taxon>Eukaryota</taxon>
        <taxon>Viridiplantae</taxon>
        <taxon>Streptophyta</taxon>
        <taxon>Embryophyta</taxon>
        <taxon>Tracheophyta</taxon>
        <taxon>Spermatophyta</taxon>
        <taxon>Magnoliopsida</taxon>
        <taxon>eudicotyledons</taxon>
        <taxon>Gunneridae</taxon>
        <taxon>Pentapetalae</taxon>
        <taxon>Caryophyllales</taxon>
        <taxon>Cactineae</taxon>
        <taxon>Cactaceae</taxon>
        <taxon>Opuntioideae</taxon>
        <taxon>Opuntia</taxon>
    </lineage>
</organism>
<name>A0A7C9D3J3_OPUST</name>
<reference evidence="2" key="2">
    <citation type="submission" date="2020-07" db="EMBL/GenBank/DDBJ databases">
        <authorList>
            <person name="Vera ALvarez R."/>
            <person name="Arias-Moreno D.M."/>
            <person name="Jimenez-Jacinto V."/>
            <person name="Jimenez-Bremont J.F."/>
            <person name="Swaminathan K."/>
            <person name="Moose S.P."/>
            <person name="Guerrero-Gonzalez M.L."/>
            <person name="Marino-Ramirez L."/>
            <person name="Landsman D."/>
            <person name="Rodriguez-Kessler M."/>
            <person name="Delgado-Sanchez P."/>
        </authorList>
    </citation>
    <scope>NUCLEOTIDE SEQUENCE</scope>
    <source>
        <tissue evidence="2">Cladode</tissue>
    </source>
</reference>
<proteinExistence type="predicted"/>
<reference evidence="2" key="1">
    <citation type="journal article" date="2013" name="J. Plant Res.">
        <title>Effect of fungi and light on seed germination of three Opuntia species from semiarid lands of central Mexico.</title>
        <authorList>
            <person name="Delgado-Sanchez P."/>
            <person name="Jimenez-Bremont J.F."/>
            <person name="Guerrero-Gonzalez Mde L."/>
            <person name="Flores J."/>
        </authorList>
    </citation>
    <scope>NUCLEOTIDE SEQUENCE</scope>
    <source>
        <tissue evidence="2">Cladode</tissue>
    </source>
</reference>
<dbReference type="AlphaFoldDB" id="A0A7C9D3J3"/>
<sequence length="134" mass="14063">MRRALVGPPPEVPCLGCAALKVVVPVFQVGPTLLPTADSPPPSTLRCHSYLYCASPSTSTPTQPATTAKCPYFRLSCSPFCLSVKSQPQGLDDGVHGSSKQRVRLMSGFREQARAPPAVRGSSGRVLAPGSVSQ</sequence>
<dbReference type="EMBL" id="GISG01063331">
    <property type="protein sequence ID" value="MBA4627729.1"/>
    <property type="molecule type" value="Transcribed_RNA"/>
</dbReference>
<evidence type="ECO:0000313" key="2">
    <source>
        <dbReference type="EMBL" id="MBA4627729.1"/>
    </source>
</evidence>
<feature type="region of interest" description="Disordered" evidence="1">
    <location>
        <begin position="110"/>
        <end position="134"/>
    </location>
</feature>
<accession>A0A7C9D3J3</accession>
<evidence type="ECO:0000256" key="1">
    <source>
        <dbReference type="SAM" id="MobiDB-lite"/>
    </source>
</evidence>